<dbReference type="EMBL" id="QBIY01012713">
    <property type="protein sequence ID" value="RXN18541.1"/>
    <property type="molecule type" value="Genomic_DNA"/>
</dbReference>
<evidence type="ECO:0000313" key="1">
    <source>
        <dbReference type="EMBL" id="RXN18541.1"/>
    </source>
</evidence>
<gene>
    <name evidence="1" type="ORF">ROHU_026148</name>
</gene>
<dbReference type="Proteomes" id="UP000290572">
    <property type="component" value="Unassembled WGS sequence"/>
</dbReference>
<reference evidence="1 2" key="1">
    <citation type="submission" date="2018-03" db="EMBL/GenBank/DDBJ databases">
        <title>Draft genome sequence of Rohu Carp (Labeo rohita).</title>
        <authorList>
            <person name="Das P."/>
            <person name="Kushwaha B."/>
            <person name="Joshi C.G."/>
            <person name="Kumar D."/>
            <person name="Nagpure N.S."/>
            <person name="Sahoo L."/>
            <person name="Das S.P."/>
            <person name="Bit A."/>
            <person name="Patnaik S."/>
            <person name="Meher P.K."/>
            <person name="Jayasankar P."/>
            <person name="Koringa P.G."/>
            <person name="Patel N.V."/>
            <person name="Hinsu A.T."/>
            <person name="Kumar R."/>
            <person name="Pandey M."/>
            <person name="Agarwal S."/>
            <person name="Srivastava S."/>
            <person name="Singh M."/>
            <person name="Iquebal M.A."/>
            <person name="Jaiswal S."/>
            <person name="Angadi U.B."/>
            <person name="Kumar N."/>
            <person name="Raza M."/>
            <person name="Shah T.M."/>
            <person name="Rai A."/>
            <person name="Jena J.K."/>
        </authorList>
    </citation>
    <scope>NUCLEOTIDE SEQUENCE [LARGE SCALE GENOMIC DNA]</scope>
    <source>
        <strain evidence="1">DASCIFA01</strain>
        <tissue evidence="1">Testis</tissue>
    </source>
</reference>
<sequence>MQIRISVPWTVHLPDDFSTVQSTGIVEAICDFRTMDSKVTTETISGFSTMDSATVTEARGKIVILLGEDLSQDWHLFPSFLSH</sequence>
<protein>
    <submittedName>
        <fullName evidence="1">Uncharacterized protein</fullName>
    </submittedName>
</protein>
<dbReference type="AlphaFoldDB" id="A0A498MC74"/>
<organism evidence="1 2">
    <name type="scientific">Labeo rohita</name>
    <name type="common">Indian major carp</name>
    <name type="synonym">Cyprinus rohita</name>
    <dbReference type="NCBI Taxonomy" id="84645"/>
    <lineage>
        <taxon>Eukaryota</taxon>
        <taxon>Metazoa</taxon>
        <taxon>Chordata</taxon>
        <taxon>Craniata</taxon>
        <taxon>Vertebrata</taxon>
        <taxon>Euteleostomi</taxon>
        <taxon>Actinopterygii</taxon>
        <taxon>Neopterygii</taxon>
        <taxon>Teleostei</taxon>
        <taxon>Ostariophysi</taxon>
        <taxon>Cypriniformes</taxon>
        <taxon>Cyprinidae</taxon>
        <taxon>Labeoninae</taxon>
        <taxon>Labeonini</taxon>
        <taxon>Labeo</taxon>
    </lineage>
</organism>
<name>A0A498MC74_LABRO</name>
<evidence type="ECO:0000313" key="2">
    <source>
        <dbReference type="Proteomes" id="UP000290572"/>
    </source>
</evidence>
<keyword evidence="2" id="KW-1185">Reference proteome</keyword>
<accession>A0A498MC74</accession>
<proteinExistence type="predicted"/>
<comment type="caution">
    <text evidence="1">The sequence shown here is derived from an EMBL/GenBank/DDBJ whole genome shotgun (WGS) entry which is preliminary data.</text>
</comment>